<dbReference type="GO" id="GO:0004357">
    <property type="term" value="F:glutamate-cysteine ligase activity"/>
    <property type="evidence" value="ECO:0007669"/>
    <property type="project" value="UniProtKB-UniRule"/>
</dbReference>
<keyword evidence="11" id="KW-0809">Transit peptide</keyword>
<keyword evidence="8" id="KW-0317">Glutathione biosynthesis</keyword>
<name>A0AAV1IAG7_9CHLO</name>
<dbReference type="InterPro" id="IPR011556">
    <property type="entry name" value="Glut_cys_lig_pln_type"/>
</dbReference>
<dbReference type="InterPro" id="IPR035434">
    <property type="entry name" value="GCL_bact_plant"/>
</dbReference>
<comment type="catalytic activity">
    <reaction evidence="13">
        <text>L-cysteine + L-glutamate + ATP = gamma-L-glutamyl-L-cysteine + ADP + phosphate + H(+)</text>
        <dbReference type="Rhea" id="RHEA:13285"/>
        <dbReference type="ChEBI" id="CHEBI:15378"/>
        <dbReference type="ChEBI" id="CHEBI:29985"/>
        <dbReference type="ChEBI" id="CHEBI:30616"/>
        <dbReference type="ChEBI" id="CHEBI:35235"/>
        <dbReference type="ChEBI" id="CHEBI:43474"/>
        <dbReference type="ChEBI" id="CHEBI:58173"/>
        <dbReference type="ChEBI" id="CHEBI:456216"/>
        <dbReference type="EC" id="6.3.2.2"/>
    </reaction>
</comment>
<evidence type="ECO:0000313" key="16">
    <source>
        <dbReference type="EMBL" id="CAK0783866.1"/>
    </source>
</evidence>
<evidence type="ECO:0000256" key="2">
    <source>
        <dbReference type="ARBA" id="ARBA00005006"/>
    </source>
</evidence>
<dbReference type="EMBL" id="CAUYUE010000009">
    <property type="protein sequence ID" value="CAK0783866.1"/>
    <property type="molecule type" value="Genomic_DNA"/>
</dbReference>
<dbReference type="Proteomes" id="UP001314263">
    <property type="component" value="Unassembled WGS sequence"/>
</dbReference>
<dbReference type="PANTHER" id="PTHR34378:SF1">
    <property type="entry name" value="GLUTAMATE--CYSTEINE LIGASE, CHLOROPLASTIC"/>
    <property type="match status" value="1"/>
</dbReference>
<dbReference type="Pfam" id="PF04107">
    <property type="entry name" value="GCS2"/>
    <property type="match status" value="1"/>
</dbReference>
<keyword evidence="10 13" id="KW-0067">ATP-binding</keyword>
<dbReference type="NCBIfam" id="TIGR01436">
    <property type="entry name" value="glu_cys_lig_pln"/>
    <property type="match status" value="1"/>
</dbReference>
<evidence type="ECO:0000256" key="5">
    <source>
        <dbReference type="ARBA" id="ARBA00022528"/>
    </source>
</evidence>
<evidence type="ECO:0000313" key="17">
    <source>
        <dbReference type="Proteomes" id="UP001314263"/>
    </source>
</evidence>
<keyword evidence="7" id="KW-0934">Plastid</keyword>
<dbReference type="InterPro" id="IPR014746">
    <property type="entry name" value="Gln_synth/guanido_kin_cat_dom"/>
</dbReference>
<comment type="pathway">
    <text evidence="2">Sulfur metabolism; glutathione biosynthesis; glutathione from L-cysteine and L-glutamate: step 1/2.</text>
</comment>
<keyword evidence="12 14" id="KW-1015">Disulfide bond</keyword>
<keyword evidence="5 13" id="KW-0150">Chloroplast</keyword>
<comment type="subcellular location">
    <subcellularLocation>
        <location evidence="1 13">Plastid</location>
        <location evidence="1 13">Chloroplast</location>
    </subcellularLocation>
</comment>
<comment type="subunit">
    <text evidence="4">Homodimer or monomer when oxidized or reduced, respectively.</text>
</comment>
<evidence type="ECO:0000256" key="8">
    <source>
        <dbReference type="ARBA" id="ARBA00022684"/>
    </source>
</evidence>
<evidence type="ECO:0000256" key="15">
    <source>
        <dbReference type="SAM" id="MobiDB-lite"/>
    </source>
</evidence>
<evidence type="ECO:0000256" key="12">
    <source>
        <dbReference type="ARBA" id="ARBA00023157"/>
    </source>
</evidence>
<comment type="similarity">
    <text evidence="3 13">Belongs to the carboxylate-amine ligase family. Glutamate--cysteine ligase type 2 subfamily.</text>
</comment>
<dbReference type="Gene3D" id="3.30.590.20">
    <property type="match status" value="1"/>
</dbReference>
<evidence type="ECO:0000256" key="10">
    <source>
        <dbReference type="ARBA" id="ARBA00022840"/>
    </source>
</evidence>
<dbReference type="PANTHER" id="PTHR34378">
    <property type="entry name" value="GLUTAMATE--CYSTEINE LIGASE, CHLOROPLASTIC"/>
    <property type="match status" value="1"/>
</dbReference>
<dbReference type="PIRSF" id="PIRSF017901">
    <property type="entry name" value="GCL"/>
    <property type="match status" value="1"/>
</dbReference>
<dbReference type="SUPFAM" id="SSF55931">
    <property type="entry name" value="Glutamine synthetase/guanido kinase"/>
    <property type="match status" value="1"/>
</dbReference>
<keyword evidence="17" id="KW-1185">Reference proteome</keyword>
<evidence type="ECO:0000256" key="1">
    <source>
        <dbReference type="ARBA" id="ARBA00004229"/>
    </source>
</evidence>
<evidence type="ECO:0000256" key="9">
    <source>
        <dbReference type="ARBA" id="ARBA00022741"/>
    </source>
</evidence>
<proteinExistence type="inferred from homology"/>
<dbReference type="InterPro" id="IPR006336">
    <property type="entry name" value="GCS2"/>
</dbReference>
<gene>
    <name evidence="16" type="ORF">CVIRNUC_007066</name>
</gene>
<dbReference type="GO" id="GO:0006750">
    <property type="term" value="P:glutathione biosynthetic process"/>
    <property type="evidence" value="ECO:0007669"/>
    <property type="project" value="UniProtKB-UniRule"/>
</dbReference>
<organism evidence="16 17">
    <name type="scientific">Coccomyxa viridis</name>
    <dbReference type="NCBI Taxonomy" id="1274662"/>
    <lineage>
        <taxon>Eukaryota</taxon>
        <taxon>Viridiplantae</taxon>
        <taxon>Chlorophyta</taxon>
        <taxon>core chlorophytes</taxon>
        <taxon>Trebouxiophyceae</taxon>
        <taxon>Trebouxiophyceae incertae sedis</taxon>
        <taxon>Coccomyxaceae</taxon>
        <taxon>Coccomyxa</taxon>
    </lineage>
</organism>
<dbReference type="GO" id="GO:0005524">
    <property type="term" value="F:ATP binding"/>
    <property type="evidence" value="ECO:0007669"/>
    <property type="project" value="UniProtKB-UniRule"/>
</dbReference>
<keyword evidence="9 13" id="KW-0547">Nucleotide-binding</keyword>
<evidence type="ECO:0000256" key="6">
    <source>
        <dbReference type="ARBA" id="ARBA00022598"/>
    </source>
</evidence>
<evidence type="ECO:0000256" key="4">
    <source>
        <dbReference type="ARBA" id="ARBA00011153"/>
    </source>
</evidence>
<evidence type="ECO:0000256" key="3">
    <source>
        <dbReference type="ARBA" id="ARBA00010253"/>
    </source>
</evidence>
<keyword evidence="6 13" id="KW-0436">Ligase</keyword>
<evidence type="ECO:0000256" key="7">
    <source>
        <dbReference type="ARBA" id="ARBA00022640"/>
    </source>
</evidence>
<protein>
    <recommendedName>
        <fullName evidence="13">Glutamate--cysteine ligase</fullName>
        <ecNumber evidence="13">6.3.2.2</ecNumber>
    </recommendedName>
</protein>
<dbReference type="EC" id="6.3.2.2" evidence="13"/>
<evidence type="ECO:0000256" key="11">
    <source>
        <dbReference type="ARBA" id="ARBA00022946"/>
    </source>
</evidence>
<dbReference type="GO" id="GO:0009507">
    <property type="term" value="C:chloroplast"/>
    <property type="evidence" value="ECO:0007669"/>
    <property type="project" value="UniProtKB-SubCell"/>
</dbReference>
<evidence type="ECO:0000256" key="14">
    <source>
        <dbReference type="PIRSR" id="PIRSR017901-50"/>
    </source>
</evidence>
<reference evidence="16 17" key="1">
    <citation type="submission" date="2023-10" db="EMBL/GenBank/DDBJ databases">
        <authorList>
            <person name="Maclean D."/>
            <person name="Macfadyen A."/>
        </authorList>
    </citation>
    <scope>NUCLEOTIDE SEQUENCE [LARGE SCALE GENOMIC DNA]</scope>
</reference>
<accession>A0AAV1IAG7</accession>
<dbReference type="AlphaFoldDB" id="A0AAV1IAG7"/>
<feature type="disulfide bond" evidence="14">
    <location>
        <begin position="148"/>
        <end position="370"/>
    </location>
</feature>
<evidence type="ECO:0000256" key="13">
    <source>
        <dbReference type="PIRNR" id="PIRNR017901"/>
    </source>
</evidence>
<comment type="caution">
    <text evidence="16">The sequence shown here is derived from an EMBL/GenBank/DDBJ whole genome shotgun (WGS) entry which is preliminary data.</text>
</comment>
<sequence length="487" mass="55246">MPASLHSLQSPWTSSVHKSPTDRPARQPAPKLRPIMAAAPTAVAPQVSQKLTKNDLVKYLASGCKPRDKWRFGTEHEKLGYNLADNTRLGYEKIRIILEGLCERFGWEPVMEGEYIIGAELDGQNVSLEPGGQFELSGAPLDTLHKTCAEVANHLYQVKSIAGELGVGFLTLGFDPKTHLEDVPIMPKGRYRIMREYMPTRGTLGHDMMFRSCTIQVNLDFESEADMVEKMRIGIALQPVATALFANSPFRDGSDTGYVSWRSHVWTDVDPDRTGVLPFVWDKDFGFERYVEYALDVPMYFLYRNGVYEDATKQRVTFREYMEGKMPGCPGQFPSLKDWETHLTTIFPEVRLKRYMEMRGADGGSRAAICALPALWVGLLYDREVQTQCYDLIRDWSLEEHNYLREQVPKMGLRTPFRDGTLQDVALKVLALSRHGLQARGKAEESFLAPLDAVAFNGVSPGDALRERYNNDWQQSVDPVYCEEFTY</sequence>
<feature type="compositionally biased region" description="Polar residues" evidence="15">
    <location>
        <begin position="1"/>
        <end position="18"/>
    </location>
</feature>
<feature type="region of interest" description="Disordered" evidence="15">
    <location>
        <begin position="1"/>
        <end position="28"/>
    </location>
</feature>